<dbReference type="SMART" id="SM00683">
    <property type="entry name" value="DM16"/>
    <property type="match status" value="1"/>
</dbReference>
<dbReference type="OMA" id="PNFGIQY"/>
<evidence type="ECO:0000256" key="3">
    <source>
        <dbReference type="ARBA" id="ARBA00005822"/>
    </source>
</evidence>
<keyword evidence="7" id="KW-0966">Cell projection</keyword>
<evidence type="ECO:0000259" key="8">
    <source>
        <dbReference type="SMART" id="SM00683"/>
    </source>
</evidence>
<proteinExistence type="inferred from homology"/>
<evidence type="ECO:0000256" key="5">
    <source>
        <dbReference type="ARBA" id="ARBA00023069"/>
    </source>
</evidence>
<feature type="domain" description="BBSome complex member BBS5 PH" evidence="8">
    <location>
        <begin position="33"/>
        <end position="87"/>
    </location>
</feature>
<dbReference type="WBParaSite" id="MhA1_Contig953.frz3.gene14">
    <property type="protein sequence ID" value="MhA1_Contig953.frz3.gene14"/>
    <property type="gene ID" value="MhA1_Contig953.frz3.gene14"/>
</dbReference>
<keyword evidence="9" id="KW-1185">Reference proteome</keyword>
<reference evidence="10" key="1">
    <citation type="submission" date="2016-11" db="UniProtKB">
        <authorList>
            <consortium name="WormBaseParasite"/>
        </authorList>
    </citation>
    <scope>IDENTIFICATION</scope>
</reference>
<evidence type="ECO:0000256" key="1">
    <source>
        <dbReference type="ARBA" id="ARBA00004138"/>
    </source>
</evidence>
<dbReference type="Proteomes" id="UP000095281">
    <property type="component" value="Unplaced"/>
</dbReference>
<comment type="subcellular location">
    <subcellularLocation>
        <location evidence="1">Cell projection</location>
        <location evidence="1">Cilium</location>
    </subcellularLocation>
    <subcellularLocation>
        <location evidence="2">Cytoplasm</location>
        <location evidence="2">Cytoskeleton</location>
    </subcellularLocation>
</comment>
<evidence type="ECO:0000313" key="10">
    <source>
        <dbReference type="WBParaSite" id="MhA1_Contig953.frz3.gene14"/>
    </source>
</evidence>
<dbReference type="PANTHER" id="PTHR21351">
    <property type="entry name" value="BARDET-BIEDL SYNDROME PROTEIN 5"/>
    <property type="match status" value="1"/>
</dbReference>
<evidence type="ECO:0000313" key="9">
    <source>
        <dbReference type="Proteomes" id="UP000095281"/>
    </source>
</evidence>
<keyword evidence="5" id="KW-0969">Cilium</keyword>
<dbReference type="InterPro" id="IPR006606">
    <property type="entry name" value="BBL5"/>
</dbReference>
<dbReference type="GO" id="GO:0032266">
    <property type="term" value="F:phosphatidylinositol-3-phosphate binding"/>
    <property type="evidence" value="ECO:0007669"/>
    <property type="project" value="TreeGrafter"/>
</dbReference>
<protein>
    <submittedName>
        <fullName evidence="10">Bardet-Biedl syndrome 5 protein homolog</fullName>
    </submittedName>
</protein>
<dbReference type="GO" id="GO:0036064">
    <property type="term" value="C:ciliary basal body"/>
    <property type="evidence" value="ECO:0007669"/>
    <property type="project" value="TreeGrafter"/>
</dbReference>
<keyword evidence="4" id="KW-0963">Cytoplasm</keyword>
<accession>A0A1I8C2T7</accession>
<dbReference type="GO" id="GO:0034464">
    <property type="term" value="C:BBSome"/>
    <property type="evidence" value="ECO:0007669"/>
    <property type="project" value="InterPro"/>
</dbReference>
<evidence type="ECO:0000256" key="6">
    <source>
        <dbReference type="ARBA" id="ARBA00023212"/>
    </source>
</evidence>
<dbReference type="InterPro" id="IPR014003">
    <property type="entry name" value="BBS5_PH"/>
</dbReference>
<sequence length="304" mass="34262">MPKKDMALSDTLWQYRDVLFDLDTRMLRLTAGETIVERIDNVEDTKGNNGDRGLLRITNLRLIWHAVAVPRINLSIGHNTITGITTRVAKSKIRGQAESLYIMSKGLSGTKFEFVFTCVNPSSSKFFSTVIGINRAYEASRMYREMKMRTTLCNSEEKLILLSLETQCDRIDGVWNLSSDQSGEYILGFQVKPEERLEHTCKTIQALLNAFQSSPVFGVQYSRQEVGGMLGDVFTEKPSAPQETEEREPLEKPLRVDAFAAYFSDGPINGSEPRAIVYSEELGVAIEQLKPGFTISDLWEINLD</sequence>
<dbReference type="PANTHER" id="PTHR21351:SF0">
    <property type="entry name" value="BARDET-BIEDL SYNDROME 5 PROTEIN"/>
    <property type="match status" value="1"/>
</dbReference>
<dbReference type="Pfam" id="PF07289">
    <property type="entry name" value="BBL5"/>
    <property type="match status" value="1"/>
</dbReference>
<evidence type="ECO:0000256" key="7">
    <source>
        <dbReference type="ARBA" id="ARBA00023273"/>
    </source>
</evidence>
<keyword evidence="6" id="KW-0206">Cytoskeleton</keyword>
<evidence type="ECO:0000256" key="2">
    <source>
        <dbReference type="ARBA" id="ARBA00004245"/>
    </source>
</evidence>
<evidence type="ECO:0000256" key="4">
    <source>
        <dbReference type="ARBA" id="ARBA00022490"/>
    </source>
</evidence>
<dbReference type="AlphaFoldDB" id="A0A1I8C2T7"/>
<organism evidence="9 10">
    <name type="scientific">Meloidogyne hapla</name>
    <name type="common">Root-knot nematode worm</name>
    <dbReference type="NCBI Taxonomy" id="6305"/>
    <lineage>
        <taxon>Eukaryota</taxon>
        <taxon>Metazoa</taxon>
        <taxon>Ecdysozoa</taxon>
        <taxon>Nematoda</taxon>
        <taxon>Chromadorea</taxon>
        <taxon>Rhabditida</taxon>
        <taxon>Tylenchina</taxon>
        <taxon>Tylenchomorpha</taxon>
        <taxon>Tylenchoidea</taxon>
        <taxon>Meloidogynidae</taxon>
        <taxon>Meloidogyninae</taxon>
        <taxon>Meloidogyne</taxon>
    </lineage>
</organism>
<dbReference type="GO" id="GO:0060271">
    <property type="term" value="P:cilium assembly"/>
    <property type="evidence" value="ECO:0007669"/>
    <property type="project" value="TreeGrafter"/>
</dbReference>
<name>A0A1I8C2T7_MELHA</name>
<comment type="similarity">
    <text evidence="3">Belongs to the BBS5 family.</text>
</comment>